<comment type="pathway">
    <text evidence="7">tRNA modification; N(7)-methylguanine-tRNA biosynthesis.</text>
</comment>
<feature type="binding site" evidence="7">
    <location>
        <position position="165"/>
    </location>
    <ligand>
        <name>substrate</name>
    </ligand>
</feature>
<name>A0ABP2XD08_9CHLA</name>
<sequence length="229" mass="27202">MKPQALKVPYFWEERRPYLKENVLHIPRYYFDHQKFSMPSWEELFGNTSPIFCELCSGNGDWIVAQALENPNSNWIAVEKRFDRVRKIWSKMCNSGVNNLKIVNGEAQTFFRYYVGSEAFQKIIVNFPDPWPKLRHRKHRLFQAPFMEDVIRVLQASGMLVLVTDDIHYLGEAIETIKKSMSPTIEAPHYYKMSENYGNSWFEKLWRSKGQEILYTEFKKNWDIADLNS</sequence>
<comment type="catalytic activity">
    <reaction evidence="1 7">
        <text>guanosine(46) in tRNA + S-adenosyl-L-methionine = N(7)-methylguanosine(46) in tRNA + S-adenosyl-L-homocysteine</text>
        <dbReference type="Rhea" id="RHEA:42708"/>
        <dbReference type="Rhea" id="RHEA-COMP:10188"/>
        <dbReference type="Rhea" id="RHEA-COMP:10189"/>
        <dbReference type="ChEBI" id="CHEBI:57856"/>
        <dbReference type="ChEBI" id="CHEBI:59789"/>
        <dbReference type="ChEBI" id="CHEBI:74269"/>
        <dbReference type="ChEBI" id="CHEBI:74480"/>
        <dbReference type="EC" id="2.1.1.33"/>
    </reaction>
</comment>
<dbReference type="Proteomes" id="UP000016064">
    <property type="component" value="Unassembled WGS sequence"/>
</dbReference>
<evidence type="ECO:0000256" key="7">
    <source>
        <dbReference type="HAMAP-Rule" id="MF_01057"/>
    </source>
</evidence>
<evidence type="ECO:0000256" key="3">
    <source>
        <dbReference type="ARBA" id="ARBA00022603"/>
    </source>
</evidence>
<dbReference type="GO" id="GO:0008168">
    <property type="term" value="F:methyltransferase activity"/>
    <property type="evidence" value="ECO:0007669"/>
    <property type="project" value="UniProtKB-KW"/>
</dbReference>
<evidence type="ECO:0000313" key="9">
    <source>
        <dbReference type="Proteomes" id="UP000016064"/>
    </source>
</evidence>
<dbReference type="Gene3D" id="3.40.50.150">
    <property type="entry name" value="Vaccinia Virus protein VP39"/>
    <property type="match status" value="1"/>
</dbReference>
<dbReference type="SUPFAM" id="SSF53335">
    <property type="entry name" value="S-adenosyl-L-methionine-dependent methyltransferases"/>
    <property type="match status" value="1"/>
</dbReference>
<dbReference type="InterPro" id="IPR029063">
    <property type="entry name" value="SAM-dependent_MTases_sf"/>
</dbReference>
<evidence type="ECO:0000256" key="2">
    <source>
        <dbReference type="ARBA" id="ARBA00003015"/>
    </source>
</evidence>
<protein>
    <recommendedName>
        <fullName evidence="7">tRNA (guanine-N(7)-)-methyltransferase</fullName>
        <ecNumber evidence="7">2.1.1.33</ecNumber>
    </recommendedName>
    <alternativeName>
        <fullName evidence="7">tRNA (guanine(46)-N(7))-methyltransferase</fullName>
    </alternativeName>
    <alternativeName>
        <fullName evidence="7">tRNA(m7G46)-methyltransferase</fullName>
    </alternativeName>
</protein>
<feature type="binding site" evidence="7">
    <location>
        <position position="79"/>
    </location>
    <ligand>
        <name>S-adenosyl-L-methionine</name>
        <dbReference type="ChEBI" id="CHEBI:59789"/>
    </ligand>
</feature>
<keyword evidence="9" id="KW-1185">Reference proteome</keyword>
<feature type="binding site" evidence="7">
    <location>
        <position position="133"/>
    </location>
    <ligand>
        <name>substrate</name>
    </ligand>
</feature>
<gene>
    <name evidence="7" type="primary">trmB</name>
    <name evidence="8" type="ORF">H359_0873</name>
</gene>
<dbReference type="RefSeq" id="WP_021119607.1">
    <property type="nucleotide sequence ID" value="NZ_APJW01000003.1"/>
</dbReference>
<dbReference type="InterPro" id="IPR003358">
    <property type="entry name" value="tRNA_(Gua-N-7)_MeTrfase_Trmb"/>
</dbReference>
<feature type="binding site" evidence="7">
    <location>
        <position position="129"/>
    </location>
    <ligand>
        <name>S-adenosyl-L-methionine</name>
        <dbReference type="ChEBI" id="CHEBI:59789"/>
    </ligand>
</feature>
<evidence type="ECO:0000256" key="4">
    <source>
        <dbReference type="ARBA" id="ARBA00022679"/>
    </source>
</evidence>
<feature type="binding site" evidence="7">
    <location>
        <position position="106"/>
    </location>
    <ligand>
        <name>S-adenosyl-L-methionine</name>
        <dbReference type="ChEBI" id="CHEBI:59789"/>
    </ligand>
</feature>
<organism evidence="8 9">
    <name type="scientific">Chlamydia ibidis 10-1398/6</name>
    <dbReference type="NCBI Taxonomy" id="1046581"/>
    <lineage>
        <taxon>Bacteria</taxon>
        <taxon>Pseudomonadati</taxon>
        <taxon>Chlamydiota</taxon>
        <taxon>Chlamydiia</taxon>
        <taxon>Chlamydiales</taxon>
        <taxon>Chlamydiaceae</taxon>
        <taxon>Chlamydia/Chlamydophila group</taxon>
        <taxon>Chlamydia</taxon>
    </lineage>
</organism>
<evidence type="ECO:0000256" key="5">
    <source>
        <dbReference type="ARBA" id="ARBA00022691"/>
    </source>
</evidence>
<evidence type="ECO:0000256" key="6">
    <source>
        <dbReference type="ARBA" id="ARBA00022694"/>
    </source>
</evidence>
<evidence type="ECO:0000256" key="1">
    <source>
        <dbReference type="ARBA" id="ARBA00000142"/>
    </source>
</evidence>
<comment type="function">
    <text evidence="2 7">Catalyzes the formation of N(7)-methylguanine at position 46 (m7G46) in tRNA.</text>
</comment>
<dbReference type="EMBL" id="APJW01000003">
    <property type="protein sequence ID" value="EQM62333.1"/>
    <property type="molecule type" value="Genomic_DNA"/>
</dbReference>
<keyword evidence="5 7" id="KW-0949">S-adenosyl-L-methionine</keyword>
<dbReference type="Pfam" id="PF02390">
    <property type="entry name" value="Methyltransf_4"/>
    <property type="match status" value="1"/>
</dbReference>
<keyword evidence="6 7" id="KW-0819">tRNA processing</keyword>
<dbReference type="PANTHER" id="PTHR23417:SF14">
    <property type="entry name" value="PENTACOTRIPEPTIDE-REPEAT REGION OF PRORP DOMAIN-CONTAINING PROTEIN"/>
    <property type="match status" value="1"/>
</dbReference>
<feature type="binding site" evidence="7">
    <location>
        <position position="54"/>
    </location>
    <ligand>
        <name>S-adenosyl-L-methionine</name>
        <dbReference type="ChEBI" id="CHEBI:59789"/>
    </ligand>
</feature>
<reference evidence="8 9" key="1">
    <citation type="submission" date="2013-07" db="EMBL/GenBank/DDBJ databases">
        <title>Isolation of a new Chlamydia species from the feral Sacred Ibis (Threskiornis aethiopicus): Chlamydia ibidis.</title>
        <authorList>
            <person name="Vorimore F."/>
            <person name="Hsia R.-C."/>
            <person name="Huot-Creasy H."/>
            <person name="Bastian S."/>
            <person name="Deruyter L."/>
            <person name="Passet A."/>
            <person name="Sachse K."/>
            <person name="Bavoil P."/>
            <person name="Myers G."/>
            <person name="Laroucau K."/>
        </authorList>
    </citation>
    <scope>NUCLEOTIDE SEQUENCE [LARGE SCALE GENOMIC DNA]</scope>
    <source>
        <strain evidence="8 9">10-1398/6</strain>
    </source>
</reference>
<dbReference type="EC" id="2.1.1.33" evidence="7"/>
<accession>A0ABP2XD08</accession>
<dbReference type="InterPro" id="IPR055361">
    <property type="entry name" value="tRNA_methyltr_TrmB_bact"/>
</dbReference>
<proteinExistence type="inferred from homology"/>
<dbReference type="HAMAP" id="MF_01057">
    <property type="entry name" value="tRNA_methyltr_TrmB"/>
    <property type="match status" value="1"/>
</dbReference>
<keyword evidence="4 7" id="KW-0808">Transferase</keyword>
<dbReference type="PROSITE" id="PS51625">
    <property type="entry name" value="SAM_MT_TRMB"/>
    <property type="match status" value="1"/>
</dbReference>
<comment type="similarity">
    <text evidence="7">Belongs to the class I-like SAM-binding methyltransferase superfamily. TrmB family.</text>
</comment>
<dbReference type="PANTHER" id="PTHR23417">
    <property type="entry name" value="3-DEOXY-D-MANNO-OCTULOSONIC-ACID TRANSFERASE/TRNA GUANINE-N 7 - -METHYLTRANSFERASE"/>
    <property type="match status" value="1"/>
</dbReference>
<comment type="caution">
    <text evidence="8">The sequence shown here is derived from an EMBL/GenBank/DDBJ whole genome shotgun (WGS) entry which is preliminary data.</text>
</comment>
<keyword evidence="3 7" id="KW-0489">Methyltransferase</keyword>
<comment type="caution">
    <text evidence="7">Lacks conserved residue(s) required for the propagation of feature annotation.</text>
</comment>
<dbReference type="GO" id="GO:0032259">
    <property type="term" value="P:methylation"/>
    <property type="evidence" value="ECO:0007669"/>
    <property type="project" value="UniProtKB-KW"/>
</dbReference>
<evidence type="ECO:0000313" key="8">
    <source>
        <dbReference type="EMBL" id="EQM62333.1"/>
    </source>
</evidence>